<evidence type="ECO:0000256" key="2">
    <source>
        <dbReference type="ARBA" id="ARBA00022475"/>
    </source>
</evidence>
<keyword evidence="2" id="KW-1003">Cell membrane</keyword>
<dbReference type="SMART" id="SM00209">
    <property type="entry name" value="TSP1"/>
    <property type="match status" value="3"/>
</dbReference>
<dbReference type="SUPFAM" id="SSF82895">
    <property type="entry name" value="TSP-1 type 1 repeat"/>
    <property type="match status" value="1"/>
</dbReference>
<name>A0AAV4LV09_BABCB</name>
<feature type="region of interest" description="Disordered" evidence="3">
    <location>
        <begin position="1405"/>
        <end position="1436"/>
    </location>
</feature>
<feature type="compositionally biased region" description="Basic and acidic residues" evidence="3">
    <location>
        <begin position="1411"/>
        <end position="1430"/>
    </location>
</feature>
<dbReference type="Gene3D" id="2.20.100.10">
    <property type="entry name" value="Thrombospondin type-1 (TSP1) repeat"/>
    <property type="match status" value="1"/>
</dbReference>
<dbReference type="Proteomes" id="UP001497744">
    <property type="component" value="Unassembled WGS sequence"/>
</dbReference>
<comment type="caution">
    <text evidence="5">The sequence shown here is derived from an EMBL/GenBank/DDBJ whole genome shotgun (WGS) entry which is preliminary data.</text>
</comment>
<feature type="compositionally biased region" description="Low complexity" evidence="3">
    <location>
        <begin position="1095"/>
        <end position="1156"/>
    </location>
</feature>
<feature type="region of interest" description="Disordered" evidence="3">
    <location>
        <begin position="1360"/>
        <end position="1384"/>
    </location>
</feature>
<dbReference type="EMBL" id="BPLF01000002">
    <property type="protein sequence ID" value="GIX63681.1"/>
    <property type="molecule type" value="Genomic_DNA"/>
</dbReference>
<evidence type="ECO:0000256" key="3">
    <source>
        <dbReference type="SAM" id="MobiDB-lite"/>
    </source>
</evidence>
<dbReference type="InterPro" id="IPR000884">
    <property type="entry name" value="TSP1_rpt"/>
</dbReference>
<dbReference type="GO" id="GO:0005886">
    <property type="term" value="C:plasma membrane"/>
    <property type="evidence" value="ECO:0007669"/>
    <property type="project" value="UniProtKB-SubCell"/>
</dbReference>
<keyword evidence="6" id="KW-1185">Reference proteome</keyword>
<gene>
    <name evidence="5" type="ORF">BcabD6B2_31160</name>
</gene>
<dbReference type="InterPro" id="IPR036383">
    <property type="entry name" value="TSP1_rpt_sf"/>
</dbReference>
<sequence length="2400" mass="264174">MGELVLKSGKVTTVKFKSKIENPVIFTSVPATTGGLHYTTINRVTSSQFRIAIRTLKCEAGCYAVKDGREYSIQWLAMSKGSHSENLEQEITVGVISGHSGSEAILPLDPSKSWVLLLQTQESIPDLVGGHNQKRPVIAVPVVRKRHTAYKAKLLISEHARHNPIDIKLGYLAVEDTSEPNLYGLGLRTFSTMPTQDNRTTVWLHVPYTWAYPKYVFAMVNTSAMYTSAMLESDVVTLRVNDADAHPVNATKGLFEFSKQILLESAQSRRNTTQLPRIRGFIIQDRASAMLSRICKFAKKSGTLTLSETCYYECMGPSGLSSCLQHADMAECFQQKRQQCVLDAPLLKPMFEAYLDYMEQEAQQEAQAAQPPDADVDEDAADGPPNTGDAADSAEEPPAPPPRVEPPKAVEEVLVARDCIEGPWGEWSACSNKCSSERLKTVQRRRRPIYADKLGETSAPCVLVETRECEDVPPCSDFCYSREGMDNKTGFQQKYFYIGSSKCPKEGPNVVNEKLDFSFGAGSPHEVATVIRLGTASVARRTSSAASSPQRQKDLYSAHCNDPHYWSSCNAPCTMPTRDEAVEYLRVHVNCFDSRRACTQQLAKCPPKETLERSKAFGSCVLKHAFYDRDSRAWAKNGACLCEEGEPCTAEEVYVLTDPTDLTTIDAGAKLEQEVRATPYQPLISLADYMRIELPTDVITDVTYGRFQQHEVANFCATGSFEVPAFGDDIIWIDCRFAEPVNYNNDPQCRRRCLLLRGLCESETPPQTLEALGECVRNRLRTALTDMFVLNYKHYNCSDPVVVPNLLSEDDICNVTGRVLSATRQCVVLCRRLLNMCKLTARHARERLLRQCMAARIARNDDVMEGVQPVNFRELCVFRRTKQVGTGMVYCKKRKLVCNPDSWEPWSACSASCINLTDGEDMIPKKTRHRRINSQSALELAHCRIKHMETKEEMPCFELPQCTDDKSIRHEISKTRVHVATETEHPTHWDLQGWLLRDSRQGESTRDMRCTIFSGHRDISNNKIIYEVGPPHRALTPRRRAAAPAPTAWSPAPCWSPSTPPAGSTSCSCSAAATRCAPCSSTRPPASTATAASLAASCGRTSTRTRSSATRTAALRSSAATATSTGPTSTSSPCSGPSSAGSWPSSSSCTRSTGPPSCEPAAGPGRRAGSCVSPAALTRHLRVAAAHRHFLLKGAATMDPYALLCGVCVFALLAGAEGSSGRPPAPVAALHGHVAPPVQGHREIQSRNFHIRPAPPTAKRAPAPSPVHLLALIQKSTIASAEEHYILHIICSTLCAAGSCCLFFLSMLQTGKLFSQRRLLPGRRRLRWRAPGRRARLSDGRDLLHTLPGLGVHAHRRLGDLHRPARRHRRHHRRAHGRADLRRHPLRLHERHDRGGRPLHVLRRRHRLHSHLPEPEDERPLHPARRRDDVAGQQGLPSMKATRTCTIITMRNVLARPPALSAVNIVLVEVLVLLRPAEGVALAQQGERVPDGVLDLGRVARVLLLQLRVALQDVLHVRLEVARRQRAPRRRPAAEVRQLLDQLEDVVLHVLRLVQRVEQLQRLAQHHLHLHVRHVLRQPLEPRQRALPQVPVHGQHDRVVPVRREHAVVQLLQVLIELQAVSLDAALGLAQRPRRRAHGGELALRHPLVHVHHLLYLLAGDGRQPVAARVEAEQDTQADAHQGKVLRPQRERLLVDRLARHVLVVVKVLAGQRAAVVGLHQQHPEAAVVAVVTDLALESDGRQRALPAEVLHPHHPERVRHGRGEGAGRVPARAAARGALGGHDLVGPEDLARDVLADLAAQLRVLRVRLLQPQLALFALALLVGAVLEDVDVGVQAQPELQRALAGGEEGVGELLLHVARAVPRGDAVKVVAAVRARGPLAPVFVVLAVRREPAHHVAAADVPGGIEPALLLELGRRVLTRVEGRDDLQRRGVHVAEQRRHAAHHRVGVLQQLVGLALQDCVVREHDAGLLVHLLRLEGGDVHAVVVLVEGVVEGGRQAAAVLSEDVGLVAEVRRQPIADALEVAVVLAGAPGPDAPAQAHALAVRHASVRARRRRAVIVVRKLLHRGLDARLRLGVHGAVAAVVLQLDVLEPREGQRLLVHGERAVQPVVPRQRHVRLRVWRRLLLPPVDERLLEVHAGRAEAGLDQVSVDVVARVVHLLRRARHRPRDRADAALRLAVHPGPRFLGVAGPREEALVPEERVHQLYRLLVLVRHDALEEEATELHRLRLQPRKALDDVHATLPAALRDQVPALAAALLVVSLEKVRAFHLVAVDAFHEAALLLLLAQAHSVFVAQLVRAVRVGPARQLVLVPHLVVAEGSAARPLGPQLAARLLFVLVQLKHRGMRLAVLLGARALGVPLVLARVGTIGVVRFVMAVFLVLSFHRHGARPPGVGRMEP</sequence>
<dbReference type="PROSITE" id="PS50092">
    <property type="entry name" value="TSP1"/>
    <property type="match status" value="2"/>
</dbReference>
<keyword evidence="4" id="KW-0812">Transmembrane</keyword>
<comment type="subcellular location">
    <subcellularLocation>
        <location evidence="1">Cell membrane</location>
    </subcellularLocation>
</comment>
<organism evidence="5 6">
    <name type="scientific">Babesia caballi</name>
    <dbReference type="NCBI Taxonomy" id="5871"/>
    <lineage>
        <taxon>Eukaryota</taxon>
        <taxon>Sar</taxon>
        <taxon>Alveolata</taxon>
        <taxon>Apicomplexa</taxon>
        <taxon>Aconoidasida</taxon>
        <taxon>Piroplasmida</taxon>
        <taxon>Babesiidae</taxon>
        <taxon>Babesia</taxon>
    </lineage>
</organism>
<feature type="transmembrane region" description="Helical" evidence="4">
    <location>
        <begin position="2363"/>
        <end position="2383"/>
    </location>
</feature>
<feature type="compositionally biased region" description="Basic residues" evidence="3">
    <location>
        <begin position="1364"/>
        <end position="1376"/>
    </location>
</feature>
<feature type="compositionally biased region" description="Low complexity" evidence="3">
    <location>
        <begin position="361"/>
        <end position="373"/>
    </location>
</feature>
<evidence type="ECO:0000256" key="1">
    <source>
        <dbReference type="ARBA" id="ARBA00004236"/>
    </source>
</evidence>
<evidence type="ECO:0000256" key="4">
    <source>
        <dbReference type="SAM" id="Phobius"/>
    </source>
</evidence>
<reference evidence="5 6" key="1">
    <citation type="submission" date="2021-06" db="EMBL/GenBank/DDBJ databases">
        <title>Genome sequence of Babesia caballi.</title>
        <authorList>
            <person name="Yamagishi J."/>
            <person name="Kidaka T."/>
            <person name="Ochi A."/>
        </authorList>
    </citation>
    <scope>NUCLEOTIDE SEQUENCE [LARGE SCALE GENOMIC DNA]</scope>
    <source>
        <strain evidence="5">USDA-D6B2</strain>
    </source>
</reference>
<proteinExistence type="predicted"/>
<keyword evidence="4" id="KW-1133">Transmembrane helix</keyword>
<accession>A0AAV4LV09</accession>
<dbReference type="RefSeq" id="XP_067715750.1">
    <property type="nucleotide sequence ID" value="XM_067859649.1"/>
</dbReference>
<evidence type="ECO:0000313" key="5">
    <source>
        <dbReference type="EMBL" id="GIX63681.1"/>
    </source>
</evidence>
<keyword evidence="4" id="KW-0472">Membrane</keyword>
<feature type="region of interest" description="Disordered" evidence="3">
    <location>
        <begin position="1095"/>
        <end position="1170"/>
    </location>
</feature>
<protein>
    <submittedName>
        <fullName evidence="5">Thrombospondin, type I repeat containing protein</fullName>
    </submittedName>
</protein>
<dbReference type="GeneID" id="94195162"/>
<feature type="region of interest" description="Disordered" evidence="3">
    <location>
        <begin position="361"/>
        <end position="406"/>
    </location>
</feature>
<evidence type="ECO:0000313" key="6">
    <source>
        <dbReference type="Proteomes" id="UP001497744"/>
    </source>
</evidence>